<sequence length="354" mass="39537">MSEEERFAFEERLALDETLSAKVNEVRLTNEAIYYASLAELKNTIGKDIKNIKYKPSFNWKKASYISIASLVLLSGITTYVFVNNTDNKSVKQDRVKNKQRAIQANNGSVTSEKAVDAKKSYQQQPLTIPGKIDSTQKDVPSKQNLILPADNNVQQVEKIKPADSGNTLQKNDSDQSIKNIVPPETDTKIACDKLFKINTEASCKQKETGSIHIISDGAYSYTYQVDIQSTSGSKATFTNMPSGVHEILVTYGKECIYKKKVSIAEKWCAMNESYSFNPDYNEKWILNYETGASGTFTIFDKSGKDIYSNTFGSGNEEWNGTSNQGTTVPVGIYIAFINYSDGRKEKVELTIVR</sequence>
<accession>A0A6N4SSC9</accession>
<reference evidence="2 3" key="1">
    <citation type="journal article" date="2007" name="Appl. Environ. Microbiol.">
        <title>Genome sequence of the cellulolytic gliding bacterium Cytophaga hutchinsonii.</title>
        <authorList>
            <person name="Xie G."/>
            <person name="Bruce D.C."/>
            <person name="Challacombe J.F."/>
            <person name="Chertkov O."/>
            <person name="Detter J.C."/>
            <person name="Gilna P."/>
            <person name="Han C.S."/>
            <person name="Lucas S."/>
            <person name="Misra M."/>
            <person name="Myers G.L."/>
            <person name="Richardson P."/>
            <person name="Tapia R."/>
            <person name="Thayer N."/>
            <person name="Thompson L.S."/>
            <person name="Brettin T.S."/>
            <person name="Henrissat B."/>
            <person name="Wilson D.B."/>
            <person name="McBride M.J."/>
        </authorList>
    </citation>
    <scope>NUCLEOTIDE SEQUENCE [LARGE SCALE GENOMIC DNA]</scope>
    <source>
        <strain evidence="3">ATCC 33406 / DSM 1761 / CIP 103989 / NBRC 15051 / NCIMB 9469 / D465</strain>
    </source>
</reference>
<evidence type="ECO:0000313" key="3">
    <source>
        <dbReference type="Proteomes" id="UP000001822"/>
    </source>
</evidence>
<organism evidence="2 3">
    <name type="scientific">Cytophaga hutchinsonii (strain ATCC 33406 / DSM 1761 / CIP 103989 / NBRC 15051 / NCIMB 9469 / D465)</name>
    <dbReference type="NCBI Taxonomy" id="269798"/>
    <lineage>
        <taxon>Bacteria</taxon>
        <taxon>Pseudomonadati</taxon>
        <taxon>Bacteroidota</taxon>
        <taxon>Cytophagia</taxon>
        <taxon>Cytophagales</taxon>
        <taxon>Cytophagaceae</taxon>
        <taxon>Cytophaga</taxon>
    </lineage>
</organism>
<feature type="region of interest" description="Disordered" evidence="1">
    <location>
        <begin position="104"/>
        <end position="138"/>
    </location>
</feature>
<dbReference type="AlphaFoldDB" id="A0A6N4SSC9"/>
<evidence type="ECO:0000256" key="1">
    <source>
        <dbReference type="SAM" id="MobiDB-lite"/>
    </source>
</evidence>
<dbReference type="Proteomes" id="UP000001822">
    <property type="component" value="Chromosome"/>
</dbReference>
<evidence type="ECO:0000313" key="2">
    <source>
        <dbReference type="EMBL" id="ABG59310.1"/>
    </source>
</evidence>
<dbReference type="Pfam" id="PF13585">
    <property type="entry name" value="CHU_C"/>
    <property type="match status" value="1"/>
</dbReference>
<gene>
    <name evidence="2" type="ordered locus">CHU_2047</name>
</gene>
<dbReference type="KEGG" id="chu:CHU_2047"/>
<dbReference type="EMBL" id="CP000383">
    <property type="protein sequence ID" value="ABG59310.1"/>
    <property type="molecule type" value="Genomic_DNA"/>
</dbReference>
<name>A0A6N4SSC9_CYTH3</name>
<dbReference type="RefSeq" id="WP_011585427.1">
    <property type="nucleotide sequence ID" value="NC_008255.1"/>
</dbReference>
<protein>
    <submittedName>
        <fullName evidence="2">Uncharacterized protein</fullName>
    </submittedName>
</protein>
<keyword evidence="3" id="KW-1185">Reference proteome</keyword>
<proteinExistence type="predicted"/>